<comment type="caution">
    <text evidence="7">The sequence shown here is derived from an EMBL/GenBank/DDBJ whole genome shotgun (WGS) entry which is preliminary data.</text>
</comment>
<keyword evidence="8" id="KW-1185">Reference proteome</keyword>
<dbReference type="GO" id="GO:0050909">
    <property type="term" value="P:sensory perception of taste"/>
    <property type="evidence" value="ECO:0007669"/>
    <property type="project" value="InterPro"/>
</dbReference>
<keyword evidence="5 6" id="KW-0472">Membrane</keyword>
<keyword evidence="2" id="KW-1003">Cell membrane</keyword>
<evidence type="ECO:0000313" key="8">
    <source>
        <dbReference type="Proteomes" id="UP000494165"/>
    </source>
</evidence>
<evidence type="ECO:0000313" key="7">
    <source>
        <dbReference type="EMBL" id="CAB3371929.1"/>
    </source>
</evidence>
<keyword evidence="3 6" id="KW-0812">Transmembrane</keyword>
<gene>
    <name evidence="7" type="ORF">CLODIP_2_CD00459</name>
</gene>
<dbReference type="GO" id="GO:0005886">
    <property type="term" value="C:plasma membrane"/>
    <property type="evidence" value="ECO:0007669"/>
    <property type="project" value="UniProtKB-SubCell"/>
</dbReference>
<sequence>MIFYSLTSRDVINLKFYVGILTLGIFSALELFITVWGPQKVKEQSTITTSAVCTVFCSSLYRDTRALKEAESFLNVVSQRSSFSFSAWRLFDLDMQLLFTTSAAIANYMVVLIQLK</sequence>
<dbReference type="EMBL" id="CADEPI010000066">
    <property type="protein sequence ID" value="CAB3371929.1"/>
    <property type="molecule type" value="Genomic_DNA"/>
</dbReference>
<protein>
    <recommendedName>
        <fullName evidence="9">Gustatory receptor</fullName>
    </recommendedName>
</protein>
<reference evidence="7 8" key="1">
    <citation type="submission" date="2020-04" db="EMBL/GenBank/DDBJ databases">
        <authorList>
            <person name="Alioto T."/>
            <person name="Alioto T."/>
            <person name="Gomez Garrido J."/>
        </authorList>
    </citation>
    <scope>NUCLEOTIDE SEQUENCE [LARGE SCALE GENOMIC DNA]</scope>
</reference>
<dbReference type="Pfam" id="PF08395">
    <property type="entry name" value="7tm_7"/>
    <property type="match status" value="1"/>
</dbReference>
<evidence type="ECO:0000256" key="2">
    <source>
        <dbReference type="ARBA" id="ARBA00022475"/>
    </source>
</evidence>
<evidence type="ECO:0000256" key="3">
    <source>
        <dbReference type="ARBA" id="ARBA00022692"/>
    </source>
</evidence>
<evidence type="ECO:0000256" key="5">
    <source>
        <dbReference type="ARBA" id="ARBA00023136"/>
    </source>
</evidence>
<evidence type="ECO:0000256" key="4">
    <source>
        <dbReference type="ARBA" id="ARBA00022989"/>
    </source>
</evidence>
<dbReference type="InterPro" id="IPR013604">
    <property type="entry name" value="7TM_chemorcpt"/>
</dbReference>
<feature type="transmembrane region" description="Helical" evidence="6">
    <location>
        <begin position="95"/>
        <end position="115"/>
    </location>
</feature>
<evidence type="ECO:0000256" key="1">
    <source>
        <dbReference type="ARBA" id="ARBA00004651"/>
    </source>
</evidence>
<organism evidence="7 8">
    <name type="scientific">Cloeon dipterum</name>
    <dbReference type="NCBI Taxonomy" id="197152"/>
    <lineage>
        <taxon>Eukaryota</taxon>
        <taxon>Metazoa</taxon>
        <taxon>Ecdysozoa</taxon>
        <taxon>Arthropoda</taxon>
        <taxon>Hexapoda</taxon>
        <taxon>Insecta</taxon>
        <taxon>Pterygota</taxon>
        <taxon>Palaeoptera</taxon>
        <taxon>Ephemeroptera</taxon>
        <taxon>Pisciforma</taxon>
        <taxon>Baetidae</taxon>
        <taxon>Cloeon</taxon>
    </lineage>
</organism>
<evidence type="ECO:0000256" key="6">
    <source>
        <dbReference type="SAM" id="Phobius"/>
    </source>
</evidence>
<dbReference type="Proteomes" id="UP000494165">
    <property type="component" value="Unassembled WGS sequence"/>
</dbReference>
<comment type="subcellular location">
    <subcellularLocation>
        <location evidence="1">Cell membrane</location>
        <topology evidence="1">Multi-pass membrane protein</topology>
    </subcellularLocation>
</comment>
<proteinExistence type="predicted"/>
<accession>A0A8S1CPV3</accession>
<feature type="transmembrane region" description="Helical" evidence="6">
    <location>
        <begin position="12"/>
        <end position="36"/>
    </location>
</feature>
<keyword evidence="4 6" id="KW-1133">Transmembrane helix</keyword>
<evidence type="ECO:0008006" key="9">
    <source>
        <dbReference type="Google" id="ProtNLM"/>
    </source>
</evidence>
<dbReference type="AlphaFoldDB" id="A0A8S1CPV3"/>
<name>A0A8S1CPV3_9INSE</name>